<evidence type="ECO:0000256" key="1">
    <source>
        <dbReference type="ARBA" id="ARBA00022670"/>
    </source>
</evidence>
<organism evidence="8 9">
    <name type="scientific">Pseudomonas putida</name>
    <name type="common">Arthrobacter siderocapsulatus</name>
    <dbReference type="NCBI Taxonomy" id="303"/>
    <lineage>
        <taxon>Bacteria</taxon>
        <taxon>Pseudomonadati</taxon>
        <taxon>Pseudomonadota</taxon>
        <taxon>Gammaproteobacteria</taxon>
        <taxon>Pseudomonadales</taxon>
        <taxon>Pseudomonadaceae</taxon>
        <taxon>Pseudomonas</taxon>
    </lineage>
</organism>
<reference evidence="8 9" key="1">
    <citation type="submission" date="2018-06" db="EMBL/GenBank/DDBJ databases">
        <authorList>
            <consortium name="Pathogen Informatics"/>
            <person name="Doyle S."/>
        </authorList>
    </citation>
    <scope>NUCLEOTIDE SEQUENCE [LARGE SCALE GENOMIC DNA]</scope>
    <source>
        <strain evidence="8 9">NCTC7914</strain>
    </source>
</reference>
<keyword evidence="2 6" id="KW-0479">Metal-binding</keyword>
<dbReference type="Pfam" id="PF20944">
    <property type="entry name" value="StcE_b-sandwich"/>
    <property type="match status" value="2"/>
</dbReference>
<evidence type="ECO:0000256" key="3">
    <source>
        <dbReference type="ARBA" id="ARBA00022801"/>
    </source>
</evidence>
<dbReference type="InterPro" id="IPR019503">
    <property type="entry name" value="Peptidase_M66_dom"/>
</dbReference>
<dbReference type="EC" id="3.4.24.-" evidence="8"/>
<dbReference type="PANTHER" id="PTHR39540:SF1">
    <property type="entry name" value="DICTOMALLEIN-1-RELATED"/>
    <property type="match status" value="1"/>
</dbReference>
<keyword evidence="3 6" id="KW-0378">Hydrolase</keyword>
<keyword evidence="4 6" id="KW-0862">Zinc</keyword>
<dbReference type="RefSeq" id="WP_115274594.1">
    <property type="nucleotide sequence ID" value="NZ_UGUY01000001.1"/>
</dbReference>
<dbReference type="InterPro" id="IPR051256">
    <property type="entry name" value="Dictomallein"/>
</dbReference>
<gene>
    <name evidence="8" type="primary">stcE</name>
    <name evidence="8" type="ORF">NCTC7914_03557</name>
</gene>
<dbReference type="InterPro" id="IPR022218">
    <property type="entry name" value="TagA_dom"/>
</dbReference>
<dbReference type="PROSITE" id="PS51694">
    <property type="entry name" value="PEPTIDASE_M66"/>
    <property type="match status" value="1"/>
</dbReference>
<feature type="domain" description="Peptidase M66" evidence="7">
    <location>
        <begin position="382"/>
        <end position="636"/>
    </location>
</feature>
<dbReference type="GO" id="GO:0006508">
    <property type="term" value="P:proteolysis"/>
    <property type="evidence" value="ECO:0007669"/>
    <property type="project" value="UniProtKB-UniRule"/>
</dbReference>
<dbReference type="GO" id="GO:0004222">
    <property type="term" value="F:metalloendopeptidase activity"/>
    <property type="evidence" value="ECO:0007669"/>
    <property type="project" value="UniProtKB-UniRule"/>
</dbReference>
<feature type="binding site" evidence="6">
    <location>
        <position position="535"/>
    </location>
    <ligand>
        <name>Zn(2+)</name>
        <dbReference type="ChEBI" id="CHEBI:29105"/>
        <note>catalytic</note>
    </ligand>
</feature>
<feature type="active site" evidence="6">
    <location>
        <position position="532"/>
    </location>
</feature>
<comment type="cofactor">
    <cofactor evidence="6">
        <name>Zn(2+)</name>
        <dbReference type="ChEBI" id="CHEBI:29105"/>
    </cofactor>
    <text evidence="6">Binds 1 zinc ion per subunit.</text>
</comment>
<evidence type="ECO:0000259" key="7">
    <source>
        <dbReference type="PROSITE" id="PS51694"/>
    </source>
</evidence>
<evidence type="ECO:0000313" key="8">
    <source>
        <dbReference type="EMBL" id="SUD69414.1"/>
    </source>
</evidence>
<evidence type="ECO:0000313" key="9">
    <source>
        <dbReference type="Proteomes" id="UP000254602"/>
    </source>
</evidence>
<keyword evidence="1 6" id="KW-0645">Protease</keyword>
<dbReference type="Gene3D" id="2.80.10.50">
    <property type="match status" value="1"/>
</dbReference>
<dbReference type="EMBL" id="UGUY01000001">
    <property type="protein sequence ID" value="SUD69414.1"/>
    <property type="molecule type" value="Genomic_DNA"/>
</dbReference>
<feature type="binding site" evidence="6">
    <location>
        <position position="541"/>
    </location>
    <ligand>
        <name>Zn(2+)</name>
        <dbReference type="ChEBI" id="CHEBI:29105"/>
        <note>catalytic</note>
    </ligand>
</feature>
<dbReference type="Gene3D" id="2.60.120.1230">
    <property type="match status" value="3"/>
</dbReference>
<dbReference type="AlphaFoldDB" id="A0A379KN35"/>
<dbReference type="GO" id="GO:0046872">
    <property type="term" value="F:metal ion binding"/>
    <property type="evidence" value="ECO:0007669"/>
    <property type="project" value="UniProtKB-UniRule"/>
</dbReference>
<keyword evidence="5 6" id="KW-0482">Metalloprotease</keyword>
<dbReference type="InterPro" id="IPR048990">
    <property type="entry name" value="StcE_b-sandwich"/>
</dbReference>
<evidence type="ECO:0000256" key="5">
    <source>
        <dbReference type="ARBA" id="ARBA00023049"/>
    </source>
</evidence>
<dbReference type="Proteomes" id="UP000254602">
    <property type="component" value="Unassembled WGS sequence"/>
</dbReference>
<proteinExistence type="predicted"/>
<name>A0A379KN35_PSEPU</name>
<evidence type="ECO:0000256" key="6">
    <source>
        <dbReference type="PROSITE-ProRule" id="PRU01031"/>
    </source>
</evidence>
<evidence type="ECO:0000256" key="2">
    <source>
        <dbReference type="ARBA" id="ARBA00022723"/>
    </source>
</evidence>
<dbReference type="SUPFAM" id="SSF50370">
    <property type="entry name" value="Ricin B-like lectins"/>
    <property type="match status" value="1"/>
</dbReference>
<protein>
    <submittedName>
        <fullName evidence="8">Metalloprotease stcE</fullName>
        <ecNumber evidence="8">3.4.24.-</ecNumber>
    </submittedName>
</protein>
<dbReference type="Pfam" id="PF10462">
    <property type="entry name" value="Peptidase_M66"/>
    <property type="match status" value="1"/>
</dbReference>
<sequence length="982" mass="107677">METVLALTMRDDCLYVEPYTGDISQHFRVVPQNDGSIGIRALRYDAALTMSEDDVWVSPYGGNAWQSFELQAYDDGTYTLHSMNYPAVLEMTDAGAAAKAHAQKDRAQRFYLESRPDGGVVIYKASVVFDTCGNTNHLQGSLAAHVKFAQSQIVPVTPSVGDEQPHLVAGRTALLLVKPLGALKDRIESLEVSVVDRDGRLSGVLQMNSPYDLPETVYSVASDAGDLDFSLPPEDPYVINSSSELDRLDDPAATYLKATLRSHDWVVIQTGDGSWVSDIYLPTQEVVCGQRVSFNSAAGYSSTVFYSGRSVVVSKGEECQFIFAAGQWISDHEWANRMLVYSENTWSIEIPGAWLNPGTSMRFSAGDLLGTLGSVAVGGRTELLIHTIDIGMLTPPRDEYAFANEPDAHTEYFQTIPVARMIVSNYQSLHLPEVMLPDGQLLTDFDPSEGGWHSGTMRQRIGKELISLGINNANYGLHSTPGEGEQSPYVAAQLTAHNSQGRYVNGIQVHGGSGGGGIVMLDDSLGNEFSHEVGHNYGLGHYPGGFGGSVHRPAQALNATWGWDMRLGQFIPNFRANITQEPTCVEDQCQAPFHGHAFGLDPMAGGAPMSHLNRFTLHTPHTAAITQEFFEGKAVFASDSATGFRRWSALAQGMEPYAHRVDLRPQLTAPNNDLSDAALSALFDLNTVVRVEMEDGNWAPRIEVPRAASSNANCVITFNHDAGYNSQLSINGQTLNIGRGFFKSYRSNGATWTETILLDTSMARITVPNNDLSQANLQSLLAGFAVLNVVMRDGDWGPAIHVPPASELNERRVISIDQGAAYQTQLHINGLILPLSQGSLRLYMSEGGTWREYTHAEDVSVERVPQKFGVPITTLVGYYDPQRELPHYIYPALHGAYGFVYEDDSGASANPGWQLWVVTVAGVRRYNLPGIRLQANVMNKFHVNLDTSDRPEKVQLVYRGETLFTRTLEPPQEELVYTINGE</sequence>
<dbReference type="CDD" id="cd00161">
    <property type="entry name" value="beta-trefoil_Ricin-like"/>
    <property type="match status" value="1"/>
</dbReference>
<evidence type="ECO:0000256" key="4">
    <source>
        <dbReference type="ARBA" id="ARBA00022833"/>
    </source>
</evidence>
<dbReference type="InterPro" id="IPR035992">
    <property type="entry name" value="Ricin_B-like_lectins"/>
</dbReference>
<accession>A0A379KN35</accession>
<dbReference type="Pfam" id="PF12561">
    <property type="entry name" value="TagA"/>
    <property type="match status" value="1"/>
</dbReference>
<dbReference type="PANTHER" id="PTHR39540">
    <property type="match status" value="1"/>
</dbReference>
<feature type="binding site" evidence="6">
    <location>
        <position position="531"/>
    </location>
    <ligand>
        <name>Zn(2+)</name>
        <dbReference type="ChEBI" id="CHEBI:29105"/>
        <note>catalytic</note>
    </ligand>
</feature>